<dbReference type="GO" id="GO:0008270">
    <property type="term" value="F:zinc ion binding"/>
    <property type="evidence" value="ECO:0007669"/>
    <property type="project" value="UniProtKB-KW"/>
</dbReference>
<reference evidence="9 10" key="1">
    <citation type="submission" date="2019-09" db="EMBL/GenBank/DDBJ databases">
        <title>Bird 10,000 Genomes (B10K) Project - Family phase.</title>
        <authorList>
            <person name="Zhang G."/>
        </authorList>
    </citation>
    <scope>NUCLEOTIDE SEQUENCE [LARGE SCALE GENOMIC DNA]</scope>
    <source>
        <strain evidence="9">B10K-DU-002-19</strain>
        <tissue evidence="9">Muscle</tissue>
    </source>
</reference>
<dbReference type="GO" id="GO:0000978">
    <property type="term" value="F:RNA polymerase II cis-regulatory region sequence-specific DNA binding"/>
    <property type="evidence" value="ECO:0007669"/>
    <property type="project" value="TreeGrafter"/>
</dbReference>
<evidence type="ECO:0000259" key="8">
    <source>
        <dbReference type="PROSITE" id="PS50157"/>
    </source>
</evidence>
<evidence type="ECO:0000256" key="2">
    <source>
        <dbReference type="ARBA" id="ARBA00022723"/>
    </source>
</evidence>
<evidence type="ECO:0000256" key="6">
    <source>
        <dbReference type="ARBA" id="ARBA00023242"/>
    </source>
</evidence>
<dbReference type="Proteomes" id="UP000538515">
    <property type="component" value="Unassembled WGS sequence"/>
</dbReference>
<feature type="non-terminal residue" evidence="9">
    <location>
        <position position="1"/>
    </location>
</feature>
<dbReference type="Gene3D" id="3.30.160.60">
    <property type="entry name" value="Classic Zinc Finger"/>
    <property type="match status" value="2"/>
</dbReference>
<name>A0A7L1F707_SYLBO</name>
<comment type="subcellular location">
    <subcellularLocation>
        <location evidence="1">Nucleus</location>
    </subcellularLocation>
</comment>
<evidence type="ECO:0000313" key="10">
    <source>
        <dbReference type="Proteomes" id="UP000538515"/>
    </source>
</evidence>
<keyword evidence="3" id="KW-0677">Repeat</keyword>
<dbReference type="FunFam" id="3.30.160.60:FF:002343">
    <property type="entry name" value="Zinc finger protein 33A"/>
    <property type="match status" value="1"/>
</dbReference>
<dbReference type="GO" id="GO:0005634">
    <property type="term" value="C:nucleus"/>
    <property type="evidence" value="ECO:0007669"/>
    <property type="project" value="UniProtKB-SubCell"/>
</dbReference>
<feature type="domain" description="C2H2-type" evidence="8">
    <location>
        <begin position="21"/>
        <end position="48"/>
    </location>
</feature>
<dbReference type="AlphaFoldDB" id="A0A7L1F707"/>
<dbReference type="InterPro" id="IPR013087">
    <property type="entry name" value="Znf_C2H2_type"/>
</dbReference>
<dbReference type="GO" id="GO:0000981">
    <property type="term" value="F:DNA-binding transcription factor activity, RNA polymerase II-specific"/>
    <property type="evidence" value="ECO:0007669"/>
    <property type="project" value="TreeGrafter"/>
</dbReference>
<keyword evidence="5" id="KW-0862">Zinc</keyword>
<dbReference type="PANTHER" id="PTHR23226">
    <property type="entry name" value="ZINC FINGER AND SCAN DOMAIN-CONTAINING"/>
    <property type="match status" value="1"/>
</dbReference>
<keyword evidence="2" id="KW-0479">Metal-binding</keyword>
<dbReference type="SUPFAM" id="SSF57667">
    <property type="entry name" value="beta-beta-alpha zinc fingers"/>
    <property type="match status" value="1"/>
</dbReference>
<proteinExistence type="predicted"/>
<evidence type="ECO:0000256" key="1">
    <source>
        <dbReference type="ARBA" id="ARBA00004123"/>
    </source>
</evidence>
<comment type="caution">
    <text evidence="9">The sequence shown here is derived from an EMBL/GenBank/DDBJ whole genome shotgun (WGS) entry which is preliminary data.</text>
</comment>
<dbReference type="InterPro" id="IPR036236">
    <property type="entry name" value="Znf_C2H2_sf"/>
</dbReference>
<dbReference type="PROSITE" id="PS50157">
    <property type="entry name" value="ZINC_FINGER_C2H2_2"/>
    <property type="match status" value="2"/>
</dbReference>
<dbReference type="PANTHER" id="PTHR23226:SF416">
    <property type="entry name" value="FI01424P"/>
    <property type="match status" value="1"/>
</dbReference>
<evidence type="ECO:0000256" key="3">
    <source>
        <dbReference type="ARBA" id="ARBA00022737"/>
    </source>
</evidence>
<evidence type="ECO:0000256" key="7">
    <source>
        <dbReference type="PROSITE-ProRule" id="PRU00042"/>
    </source>
</evidence>
<gene>
    <name evidence="9" type="primary">Znf24</name>
    <name evidence="9" type="ORF">SYLBOR_R14152</name>
</gene>
<organism evidence="9 10">
    <name type="scientific">Sylvia borin</name>
    <name type="common">Garden warbler</name>
    <dbReference type="NCBI Taxonomy" id="73324"/>
    <lineage>
        <taxon>Eukaryota</taxon>
        <taxon>Metazoa</taxon>
        <taxon>Chordata</taxon>
        <taxon>Craniata</taxon>
        <taxon>Vertebrata</taxon>
        <taxon>Euteleostomi</taxon>
        <taxon>Archelosauria</taxon>
        <taxon>Archosauria</taxon>
        <taxon>Dinosauria</taxon>
        <taxon>Saurischia</taxon>
        <taxon>Theropoda</taxon>
        <taxon>Coelurosauria</taxon>
        <taxon>Aves</taxon>
        <taxon>Neognathae</taxon>
        <taxon>Neoaves</taxon>
        <taxon>Telluraves</taxon>
        <taxon>Australaves</taxon>
        <taxon>Passeriformes</taxon>
        <taxon>Sylvioidea</taxon>
        <taxon>Sylviidae</taxon>
        <taxon>Sylviinae</taxon>
        <taxon>Sylvia</taxon>
    </lineage>
</organism>
<sequence length="56" mass="6579">SFNQGSELVVHKQLHDGEKPHKCLESGRSFSKNSLLNRHQKIHTWERPYKCFQCGK</sequence>
<protein>
    <submittedName>
        <fullName evidence="9">ZNF24 protein</fullName>
    </submittedName>
</protein>
<evidence type="ECO:0000313" key="9">
    <source>
        <dbReference type="EMBL" id="NXM97572.1"/>
    </source>
</evidence>
<evidence type="ECO:0000256" key="5">
    <source>
        <dbReference type="ARBA" id="ARBA00022833"/>
    </source>
</evidence>
<accession>A0A7L1F707</accession>
<dbReference type="EMBL" id="VXBG01005848">
    <property type="protein sequence ID" value="NXM97572.1"/>
    <property type="molecule type" value="Genomic_DNA"/>
</dbReference>
<evidence type="ECO:0000256" key="4">
    <source>
        <dbReference type="ARBA" id="ARBA00022771"/>
    </source>
</evidence>
<feature type="non-terminal residue" evidence="9">
    <location>
        <position position="56"/>
    </location>
</feature>
<keyword evidence="6" id="KW-0539">Nucleus</keyword>
<keyword evidence="4 7" id="KW-0863">Zinc-finger</keyword>
<keyword evidence="10" id="KW-1185">Reference proteome</keyword>
<feature type="domain" description="C2H2-type" evidence="8">
    <location>
        <begin position="1"/>
        <end position="20"/>
    </location>
</feature>